<dbReference type="AlphaFoldDB" id="A0A210R6T1"/>
<comment type="caution">
    <text evidence="4">The sequence shown here is derived from an EMBL/GenBank/DDBJ whole genome shotgun (WGS) entry which is preliminary data.</text>
</comment>
<sequence>MFRQAISKVVGSRGLSLLVQRSPQGFSDLMKSLDIDIAAQETRCLLNPNRKAVLTTLMPQLEVNLADWTSYYAMKQHYHTEGGEENIIVLLEAVRPTDRMQFLQREFSVPEPQKIHVASHGTALAWRTGPPFGILMRCSLEELVTLCFAFCEGALTLDEELLVQRIVSAKTCGSATDLVPQIEECQAGEDITTEEIDFRREFNANDIQSVLLKAQRDRLGETVSCDWSNESLASRTSICSSNLLDSTTPTPYSESVAEDEAESGCGEEPCEFDSQFLDSVERVKMMQGNMKPPNILVYCGKKDTEKRFAGMRATLEQCINLERYVIYALNHDQVKRDPWADNSALLVVSCDSLHDGVGDAFLRYFESGGIILSFGSPFDAMFVARPEIQQQVQVGISKVDFRTWKGVSVLSGSHWYDSKAVTGEKVTLTVLGTNHNGQPVILDVKSQGSEAGHAIMSQVLLNKDPTEHACSDEMFAVLKQSNQDRCDMLKELLQDLDVDTDNSSIPVFTPCYLLSTAESIKSKLLESLKTKLTPDGKLVSNTVTLQFVSEYSPRQGPVTDSLLPVVTGQSTGQGVLQFFNEEVYFKNLTSTTLGNTLMVIDVLPTTMPLFDKLQLHVPSGVGVIAIPGKQTRGRGRGGNAWLSPVGCAMFSLLVNVPMDSPLGRHASYLQHITSVAVVESVRSLPGYQDIDLRLKWPNDIYFSNKMKLGGVVIKSTIIDGMFVANIGCGFNVSNKNPTICINDLIERHNSESGDTLGLCSKEQLVGRTVSIIEQLINQFQTDDGVKFLQLYNQRWLHSGSRVRLEKENVDVTIQGLDEYGYLDVVADDGTRHSVQPDGNSFDMMRNLISMKTS</sequence>
<feature type="domain" description="BPL/LPL catalytic" evidence="3">
    <location>
        <begin position="582"/>
        <end position="780"/>
    </location>
</feature>
<dbReference type="Pfam" id="PF03099">
    <property type="entry name" value="BPL_LplA_LipB"/>
    <property type="match status" value="1"/>
</dbReference>
<dbReference type="Pfam" id="PF02237">
    <property type="entry name" value="BPL_C"/>
    <property type="match status" value="1"/>
</dbReference>
<keyword evidence="2 4" id="KW-0436">Ligase</keyword>
<protein>
    <submittedName>
        <fullName evidence="4">Biotin--protein ligase</fullName>
    </submittedName>
</protein>
<evidence type="ECO:0000256" key="2">
    <source>
        <dbReference type="ARBA" id="ARBA00022598"/>
    </source>
</evidence>
<dbReference type="InterPro" id="IPR045864">
    <property type="entry name" value="aa-tRNA-synth_II/BPL/LPL"/>
</dbReference>
<dbReference type="OrthoDB" id="10250105at2759"/>
<accession>A0A210R6T1</accession>
<dbReference type="PROSITE" id="PS51733">
    <property type="entry name" value="BPL_LPL_CATALYTIC"/>
    <property type="match status" value="1"/>
</dbReference>
<evidence type="ECO:0000256" key="1">
    <source>
        <dbReference type="ARBA" id="ARBA00009934"/>
    </source>
</evidence>
<dbReference type="InterPro" id="IPR004143">
    <property type="entry name" value="BPL_LPL_catalytic"/>
</dbReference>
<evidence type="ECO:0000313" key="4">
    <source>
        <dbReference type="EMBL" id="OWF56606.1"/>
    </source>
</evidence>
<proteinExistence type="inferred from homology"/>
<dbReference type="EMBL" id="NEDP02000130">
    <property type="protein sequence ID" value="OWF56606.1"/>
    <property type="molecule type" value="Genomic_DNA"/>
</dbReference>
<comment type="similarity">
    <text evidence="1">Belongs to the biotin--protein ligase family.</text>
</comment>
<dbReference type="PANTHER" id="PTHR12835:SF5">
    <property type="entry name" value="BIOTIN--PROTEIN LIGASE"/>
    <property type="match status" value="1"/>
</dbReference>
<gene>
    <name evidence="4" type="ORF">KP79_PYT16966</name>
</gene>
<dbReference type="InterPro" id="IPR003142">
    <property type="entry name" value="BPL_C"/>
</dbReference>
<evidence type="ECO:0000259" key="3">
    <source>
        <dbReference type="PROSITE" id="PS51733"/>
    </source>
</evidence>
<evidence type="ECO:0000313" key="5">
    <source>
        <dbReference type="Proteomes" id="UP000242188"/>
    </source>
</evidence>
<name>A0A210R6T1_MIZYE</name>
<keyword evidence="5" id="KW-1185">Reference proteome</keyword>
<dbReference type="NCBIfam" id="TIGR00121">
    <property type="entry name" value="birA_ligase"/>
    <property type="match status" value="1"/>
</dbReference>
<dbReference type="PANTHER" id="PTHR12835">
    <property type="entry name" value="BIOTIN PROTEIN LIGASE"/>
    <property type="match status" value="1"/>
</dbReference>
<dbReference type="GO" id="GO:0004077">
    <property type="term" value="F:biotin--[biotin carboxyl-carrier protein] ligase activity"/>
    <property type="evidence" value="ECO:0007669"/>
    <property type="project" value="InterPro"/>
</dbReference>
<dbReference type="GO" id="GO:0005737">
    <property type="term" value="C:cytoplasm"/>
    <property type="evidence" value="ECO:0007669"/>
    <property type="project" value="TreeGrafter"/>
</dbReference>
<dbReference type="InterPro" id="IPR004408">
    <property type="entry name" value="Biotin_CoA_COase_ligase"/>
</dbReference>
<dbReference type="STRING" id="6573.A0A210R6T1"/>
<dbReference type="SUPFAM" id="SSF55681">
    <property type="entry name" value="Class II aaRS and biotin synthetases"/>
    <property type="match status" value="1"/>
</dbReference>
<organism evidence="4 5">
    <name type="scientific">Mizuhopecten yessoensis</name>
    <name type="common">Japanese scallop</name>
    <name type="synonym">Patinopecten yessoensis</name>
    <dbReference type="NCBI Taxonomy" id="6573"/>
    <lineage>
        <taxon>Eukaryota</taxon>
        <taxon>Metazoa</taxon>
        <taxon>Spiralia</taxon>
        <taxon>Lophotrochozoa</taxon>
        <taxon>Mollusca</taxon>
        <taxon>Bivalvia</taxon>
        <taxon>Autobranchia</taxon>
        <taxon>Pteriomorphia</taxon>
        <taxon>Pectinida</taxon>
        <taxon>Pectinoidea</taxon>
        <taxon>Pectinidae</taxon>
        <taxon>Mizuhopecten</taxon>
    </lineage>
</organism>
<dbReference type="Gene3D" id="3.30.930.10">
    <property type="entry name" value="Bira Bifunctional Protein, Domain 2"/>
    <property type="match status" value="1"/>
</dbReference>
<reference evidence="4 5" key="1">
    <citation type="journal article" date="2017" name="Nat. Ecol. Evol.">
        <title>Scallop genome provides insights into evolution of bilaterian karyotype and development.</title>
        <authorList>
            <person name="Wang S."/>
            <person name="Zhang J."/>
            <person name="Jiao W."/>
            <person name="Li J."/>
            <person name="Xun X."/>
            <person name="Sun Y."/>
            <person name="Guo X."/>
            <person name="Huan P."/>
            <person name="Dong B."/>
            <person name="Zhang L."/>
            <person name="Hu X."/>
            <person name="Sun X."/>
            <person name="Wang J."/>
            <person name="Zhao C."/>
            <person name="Wang Y."/>
            <person name="Wang D."/>
            <person name="Huang X."/>
            <person name="Wang R."/>
            <person name="Lv J."/>
            <person name="Li Y."/>
            <person name="Zhang Z."/>
            <person name="Liu B."/>
            <person name="Lu W."/>
            <person name="Hui Y."/>
            <person name="Liang J."/>
            <person name="Zhou Z."/>
            <person name="Hou R."/>
            <person name="Li X."/>
            <person name="Liu Y."/>
            <person name="Li H."/>
            <person name="Ning X."/>
            <person name="Lin Y."/>
            <person name="Zhao L."/>
            <person name="Xing Q."/>
            <person name="Dou J."/>
            <person name="Li Y."/>
            <person name="Mao J."/>
            <person name="Guo H."/>
            <person name="Dou H."/>
            <person name="Li T."/>
            <person name="Mu C."/>
            <person name="Jiang W."/>
            <person name="Fu Q."/>
            <person name="Fu X."/>
            <person name="Miao Y."/>
            <person name="Liu J."/>
            <person name="Yu Q."/>
            <person name="Li R."/>
            <person name="Liao H."/>
            <person name="Li X."/>
            <person name="Kong Y."/>
            <person name="Jiang Z."/>
            <person name="Chourrout D."/>
            <person name="Li R."/>
            <person name="Bao Z."/>
        </authorList>
    </citation>
    <scope>NUCLEOTIDE SEQUENCE [LARGE SCALE GENOMIC DNA]</scope>
    <source>
        <strain evidence="4 5">PY_sf001</strain>
    </source>
</reference>
<dbReference type="Proteomes" id="UP000242188">
    <property type="component" value="Unassembled WGS sequence"/>
</dbReference>